<evidence type="ECO:0000313" key="2">
    <source>
        <dbReference type="Proteomes" id="UP000800082"/>
    </source>
</evidence>
<dbReference type="AlphaFoldDB" id="A0A6A5S223"/>
<feature type="non-terminal residue" evidence="1">
    <location>
        <position position="1"/>
    </location>
</feature>
<gene>
    <name evidence="1" type="ORF">M421DRAFT_34115</name>
</gene>
<dbReference type="RefSeq" id="XP_033454047.1">
    <property type="nucleotide sequence ID" value="XM_033589470.1"/>
</dbReference>
<feature type="non-terminal residue" evidence="1">
    <location>
        <position position="50"/>
    </location>
</feature>
<sequence>RNPSTYTARFVLKLISKITLLKNTRREITSAYYELKLRHRYNKVYLHNIQ</sequence>
<organism evidence="1 2">
    <name type="scientific">Didymella exigua CBS 183.55</name>
    <dbReference type="NCBI Taxonomy" id="1150837"/>
    <lineage>
        <taxon>Eukaryota</taxon>
        <taxon>Fungi</taxon>
        <taxon>Dikarya</taxon>
        <taxon>Ascomycota</taxon>
        <taxon>Pezizomycotina</taxon>
        <taxon>Dothideomycetes</taxon>
        <taxon>Pleosporomycetidae</taxon>
        <taxon>Pleosporales</taxon>
        <taxon>Pleosporineae</taxon>
        <taxon>Didymellaceae</taxon>
        <taxon>Didymella</taxon>
    </lineage>
</organism>
<proteinExistence type="predicted"/>
<reference evidence="1" key="1">
    <citation type="journal article" date="2020" name="Stud. Mycol.">
        <title>101 Dothideomycetes genomes: a test case for predicting lifestyles and emergence of pathogens.</title>
        <authorList>
            <person name="Haridas S."/>
            <person name="Albert R."/>
            <person name="Binder M."/>
            <person name="Bloem J."/>
            <person name="Labutti K."/>
            <person name="Salamov A."/>
            <person name="Andreopoulos B."/>
            <person name="Baker S."/>
            <person name="Barry K."/>
            <person name="Bills G."/>
            <person name="Bluhm B."/>
            <person name="Cannon C."/>
            <person name="Castanera R."/>
            <person name="Culley D."/>
            <person name="Daum C."/>
            <person name="Ezra D."/>
            <person name="Gonzalez J."/>
            <person name="Henrissat B."/>
            <person name="Kuo A."/>
            <person name="Liang C."/>
            <person name="Lipzen A."/>
            <person name="Lutzoni F."/>
            <person name="Magnuson J."/>
            <person name="Mondo S."/>
            <person name="Nolan M."/>
            <person name="Ohm R."/>
            <person name="Pangilinan J."/>
            <person name="Park H.-J."/>
            <person name="Ramirez L."/>
            <person name="Alfaro M."/>
            <person name="Sun H."/>
            <person name="Tritt A."/>
            <person name="Yoshinaga Y."/>
            <person name="Zwiers L.-H."/>
            <person name="Turgeon B."/>
            <person name="Goodwin S."/>
            <person name="Spatafora J."/>
            <person name="Crous P."/>
            <person name="Grigoriev I."/>
        </authorList>
    </citation>
    <scope>NUCLEOTIDE SEQUENCE</scope>
    <source>
        <strain evidence="1">CBS 183.55</strain>
    </source>
</reference>
<dbReference type="OrthoDB" id="3942798at2759"/>
<dbReference type="EMBL" id="ML978956">
    <property type="protein sequence ID" value="KAF1933799.1"/>
    <property type="molecule type" value="Genomic_DNA"/>
</dbReference>
<dbReference type="GeneID" id="54347117"/>
<dbReference type="Proteomes" id="UP000800082">
    <property type="component" value="Unassembled WGS sequence"/>
</dbReference>
<name>A0A6A5S223_9PLEO</name>
<protein>
    <submittedName>
        <fullName evidence="1">Uncharacterized protein</fullName>
    </submittedName>
</protein>
<keyword evidence="2" id="KW-1185">Reference proteome</keyword>
<accession>A0A6A5S223</accession>
<evidence type="ECO:0000313" key="1">
    <source>
        <dbReference type="EMBL" id="KAF1933799.1"/>
    </source>
</evidence>